<name>A0ABY7PQ36_9BACT</name>
<dbReference type="RefSeq" id="WP_270127327.1">
    <property type="nucleotide sequence ID" value="NZ_CP115396.1"/>
</dbReference>
<keyword evidence="1" id="KW-0472">Membrane</keyword>
<evidence type="ECO:0000313" key="2">
    <source>
        <dbReference type="EMBL" id="WBO84772.1"/>
    </source>
</evidence>
<accession>A0ABY7PQ36</accession>
<feature type="transmembrane region" description="Helical" evidence="1">
    <location>
        <begin position="39"/>
        <end position="60"/>
    </location>
</feature>
<reference evidence="2 3" key="1">
    <citation type="journal article" date="2011" name="Int. J. Syst. Evol. Microbiol.">
        <title>Hymenobacter yonginensis sp. nov., isolated from a mesotrophic artificial lake.</title>
        <authorList>
            <person name="Joung Y."/>
            <person name="Cho S.H."/>
            <person name="Kim H."/>
            <person name="Kim S.B."/>
            <person name="Joh K."/>
        </authorList>
    </citation>
    <scope>NUCLEOTIDE SEQUENCE [LARGE SCALE GENOMIC DNA]</scope>
    <source>
        <strain evidence="2 3">KCTC 22745</strain>
    </source>
</reference>
<organism evidence="2 3">
    <name type="scientific">Hymenobacter yonginensis</name>
    <dbReference type="NCBI Taxonomy" id="748197"/>
    <lineage>
        <taxon>Bacteria</taxon>
        <taxon>Pseudomonadati</taxon>
        <taxon>Bacteroidota</taxon>
        <taxon>Cytophagia</taxon>
        <taxon>Cytophagales</taxon>
        <taxon>Hymenobacteraceae</taxon>
        <taxon>Hymenobacter</taxon>
    </lineage>
</organism>
<evidence type="ECO:0000313" key="3">
    <source>
        <dbReference type="Proteomes" id="UP001211872"/>
    </source>
</evidence>
<evidence type="ECO:0000256" key="1">
    <source>
        <dbReference type="SAM" id="Phobius"/>
    </source>
</evidence>
<keyword evidence="1" id="KW-1133">Transmembrane helix</keyword>
<keyword evidence="3" id="KW-1185">Reference proteome</keyword>
<gene>
    <name evidence="2" type="ORF">O9Z63_00675</name>
</gene>
<dbReference type="Proteomes" id="UP001211872">
    <property type="component" value="Chromosome"/>
</dbReference>
<proteinExistence type="predicted"/>
<dbReference type="EMBL" id="CP115396">
    <property type="protein sequence ID" value="WBO84772.1"/>
    <property type="molecule type" value="Genomic_DNA"/>
</dbReference>
<keyword evidence="1" id="KW-0812">Transmembrane</keyword>
<protein>
    <submittedName>
        <fullName evidence="2">Uncharacterized protein</fullName>
    </submittedName>
</protein>
<sequence>MKKMIQSLGFILFGALFALGAFVLVNIPQIKFAESEFLLGYLGIFLGFAFSVVTFVMTLVDKGRQRIIDAKNYTEDEKKESKSRMSMLISELEDIMIFLFTSFVIVVFIMIWEVVDISFIKIPENMWYSKVRLLKAVKFSIFGWSVYGIYDLLIAAFKVNERVEKIIERTEITK</sequence>
<feature type="transmembrane region" description="Helical" evidence="1">
    <location>
        <begin position="139"/>
        <end position="159"/>
    </location>
</feature>
<feature type="transmembrane region" description="Helical" evidence="1">
    <location>
        <begin position="95"/>
        <end position="119"/>
    </location>
</feature>